<dbReference type="KEGG" id="lyj:FKV23_10410"/>
<sequence>MGQDLRQLLPAYASPDRTVGIAPGRDRRPEVVKREVAATVVYIVDDDAAVREGFARLLRSAGLAPRPYGSPEQFLEEVINTPDACVLLDITMPRMTGADVQARLSSLEIALPVITVSARDDAETRSWARELGARMFLRKPVDDQALIDAINWVTGSNHDR</sequence>
<dbReference type="AlphaFoldDB" id="A0A514BSV7"/>
<dbReference type="Proteomes" id="UP000317199">
    <property type="component" value="Chromosome"/>
</dbReference>
<accession>A0A514BSV7</accession>
<organism evidence="4 5">
    <name type="scientific">Marilutibacter alkalisoli</name>
    <dbReference type="NCBI Taxonomy" id="2591633"/>
    <lineage>
        <taxon>Bacteria</taxon>
        <taxon>Pseudomonadati</taxon>
        <taxon>Pseudomonadota</taxon>
        <taxon>Gammaproteobacteria</taxon>
        <taxon>Lysobacterales</taxon>
        <taxon>Lysobacteraceae</taxon>
        <taxon>Marilutibacter</taxon>
    </lineage>
</organism>
<dbReference type="InterPro" id="IPR050595">
    <property type="entry name" value="Bact_response_regulator"/>
</dbReference>
<evidence type="ECO:0000256" key="1">
    <source>
        <dbReference type="ARBA" id="ARBA00022553"/>
    </source>
</evidence>
<dbReference type="PROSITE" id="PS50110">
    <property type="entry name" value="RESPONSE_REGULATORY"/>
    <property type="match status" value="1"/>
</dbReference>
<dbReference type="SUPFAM" id="SSF52172">
    <property type="entry name" value="CheY-like"/>
    <property type="match status" value="1"/>
</dbReference>
<feature type="domain" description="Response regulatory" evidence="3">
    <location>
        <begin position="40"/>
        <end position="154"/>
    </location>
</feature>
<dbReference type="EMBL" id="CP041242">
    <property type="protein sequence ID" value="QDH70447.1"/>
    <property type="molecule type" value="Genomic_DNA"/>
</dbReference>
<dbReference type="OrthoDB" id="9782655at2"/>
<evidence type="ECO:0000313" key="4">
    <source>
        <dbReference type="EMBL" id="QDH70447.1"/>
    </source>
</evidence>
<dbReference type="SMART" id="SM00448">
    <property type="entry name" value="REC"/>
    <property type="match status" value="1"/>
</dbReference>
<keyword evidence="5" id="KW-1185">Reference proteome</keyword>
<evidence type="ECO:0000256" key="2">
    <source>
        <dbReference type="PROSITE-ProRule" id="PRU00169"/>
    </source>
</evidence>
<gene>
    <name evidence="4" type="ORF">FKV23_10410</name>
</gene>
<feature type="modified residue" description="4-aspartylphosphate" evidence="2">
    <location>
        <position position="89"/>
    </location>
</feature>
<evidence type="ECO:0000313" key="5">
    <source>
        <dbReference type="Proteomes" id="UP000317199"/>
    </source>
</evidence>
<dbReference type="PANTHER" id="PTHR44591">
    <property type="entry name" value="STRESS RESPONSE REGULATOR PROTEIN 1"/>
    <property type="match status" value="1"/>
</dbReference>
<dbReference type="Pfam" id="PF00072">
    <property type="entry name" value="Response_reg"/>
    <property type="match status" value="1"/>
</dbReference>
<evidence type="ECO:0000259" key="3">
    <source>
        <dbReference type="PROSITE" id="PS50110"/>
    </source>
</evidence>
<proteinExistence type="predicted"/>
<dbReference type="GO" id="GO:0000160">
    <property type="term" value="P:phosphorelay signal transduction system"/>
    <property type="evidence" value="ECO:0007669"/>
    <property type="project" value="InterPro"/>
</dbReference>
<dbReference type="Gene3D" id="3.40.50.2300">
    <property type="match status" value="1"/>
</dbReference>
<dbReference type="InterPro" id="IPR011006">
    <property type="entry name" value="CheY-like_superfamily"/>
</dbReference>
<keyword evidence="1 2" id="KW-0597">Phosphoprotein</keyword>
<name>A0A514BSV7_9GAMM</name>
<dbReference type="InterPro" id="IPR001789">
    <property type="entry name" value="Sig_transdc_resp-reg_receiver"/>
</dbReference>
<protein>
    <submittedName>
        <fullName evidence="4">Response regulator</fullName>
    </submittedName>
</protein>
<dbReference type="PANTHER" id="PTHR44591:SF25">
    <property type="entry name" value="CHEMOTAXIS TWO-COMPONENT RESPONSE REGULATOR"/>
    <property type="match status" value="1"/>
</dbReference>
<reference evidence="4 5" key="1">
    <citation type="submission" date="2019-06" db="EMBL/GenBank/DDBJ databases">
        <title>Lysobacter alkalisoli sp. nov. isolated from saline-alkali soil.</title>
        <authorList>
            <person name="Sun J.-Q."/>
            <person name="Xu L."/>
        </authorList>
    </citation>
    <scope>NUCLEOTIDE SEQUENCE [LARGE SCALE GENOMIC DNA]</scope>
    <source>
        <strain evidence="4 5">SJ-36</strain>
    </source>
</reference>